<accession>A0A117ME88</accession>
<dbReference type="InterPro" id="IPR024093">
    <property type="entry name" value="Uncharacterised_MTH865"/>
</dbReference>
<dbReference type="SUPFAM" id="SSF69025">
    <property type="entry name" value="Hypothetical protein MTH865"/>
    <property type="match status" value="1"/>
</dbReference>
<dbReference type="Proteomes" id="UP000054598">
    <property type="component" value="Unassembled WGS sequence"/>
</dbReference>
<comment type="caution">
    <text evidence="1">The sequence shown here is derived from an EMBL/GenBank/DDBJ whole genome shotgun (WGS) entry which is preliminary data.</text>
</comment>
<dbReference type="InterPro" id="IPR036825">
    <property type="entry name" value="MTH865-like_sf"/>
</dbReference>
<dbReference type="AlphaFoldDB" id="A0A117ME88"/>
<dbReference type="Pfam" id="PF07747">
    <property type="entry name" value="MTH865"/>
    <property type="match status" value="1"/>
</dbReference>
<evidence type="ECO:0000313" key="1">
    <source>
        <dbReference type="EMBL" id="KUK99222.1"/>
    </source>
</evidence>
<evidence type="ECO:0000313" key="2">
    <source>
        <dbReference type="Proteomes" id="UP000054598"/>
    </source>
</evidence>
<sequence length="79" mass="8213">MNVKEEIRTQITGALAGAKFPIKTPEELLAAFPMGAATTCRAGDVEMTAGEAGTLLTPEDFPFTSPGQVADTILSRAGM</sequence>
<proteinExistence type="predicted"/>
<protein>
    <submittedName>
        <fullName evidence="1">MTH865-like family protein</fullName>
    </submittedName>
</protein>
<organism evidence="1 2">
    <name type="scientific">Methanoculleus marisnigri</name>
    <dbReference type="NCBI Taxonomy" id="2198"/>
    <lineage>
        <taxon>Archaea</taxon>
        <taxon>Methanobacteriati</taxon>
        <taxon>Methanobacteriota</taxon>
        <taxon>Stenosarchaea group</taxon>
        <taxon>Methanomicrobia</taxon>
        <taxon>Methanomicrobiales</taxon>
        <taxon>Methanomicrobiaceae</taxon>
        <taxon>Methanoculleus</taxon>
    </lineage>
</organism>
<dbReference type="EMBL" id="LGHE01000271">
    <property type="protein sequence ID" value="KUK99222.1"/>
    <property type="molecule type" value="Genomic_DNA"/>
</dbReference>
<dbReference type="PATRIC" id="fig|2198.3.peg.1939"/>
<reference evidence="2" key="1">
    <citation type="journal article" date="2015" name="MBio">
        <title>Genome-Resolved Metagenomic Analysis Reveals Roles for Candidate Phyla and Other Microbial Community Members in Biogeochemical Transformations in Oil Reservoirs.</title>
        <authorList>
            <person name="Hu P."/>
            <person name="Tom L."/>
            <person name="Singh A."/>
            <person name="Thomas B.C."/>
            <person name="Baker B.J."/>
            <person name="Piceno Y.M."/>
            <person name="Andersen G.L."/>
            <person name="Banfield J.F."/>
        </authorList>
    </citation>
    <scope>NUCLEOTIDE SEQUENCE [LARGE SCALE GENOMIC DNA]</scope>
</reference>
<gene>
    <name evidence="1" type="ORF">XE10_1865</name>
</gene>
<name>A0A117ME88_9EURY</name>
<dbReference type="Gene3D" id="1.10.238.80">
    <property type="entry name" value="MTH865-like"/>
    <property type="match status" value="1"/>
</dbReference>